<evidence type="ECO:0000259" key="11">
    <source>
        <dbReference type="Pfam" id="PF02875"/>
    </source>
</evidence>
<feature type="domain" description="Mur ligase C-terminal" evidence="11">
    <location>
        <begin position="335"/>
        <end position="465"/>
    </location>
</feature>
<dbReference type="STRING" id="1513793.SAMN06296036_10748"/>
<keyword evidence="3 9" id="KW-0436">Ligase</keyword>
<evidence type="ECO:0000256" key="4">
    <source>
        <dbReference type="ARBA" id="ARBA00022741"/>
    </source>
</evidence>
<dbReference type="Gene3D" id="3.40.1390.10">
    <property type="entry name" value="MurE/MurF, N-terminal domain"/>
    <property type="match status" value="1"/>
</dbReference>
<comment type="similarity">
    <text evidence="1 9">Belongs to the MurCDEF family. MurE subfamily.</text>
</comment>
<comment type="catalytic activity">
    <reaction evidence="9">
        <text>UDP-N-acetyl-alpha-D-muramoyl-L-alanyl-D-glutamate + meso-2,6-diaminopimelate + ATP = UDP-N-acetyl-alpha-D-muramoyl-L-alanyl-gamma-D-glutamyl-meso-2,6-diaminopimelate + ADP + phosphate + H(+)</text>
        <dbReference type="Rhea" id="RHEA:23676"/>
        <dbReference type="ChEBI" id="CHEBI:15378"/>
        <dbReference type="ChEBI" id="CHEBI:30616"/>
        <dbReference type="ChEBI" id="CHEBI:43474"/>
        <dbReference type="ChEBI" id="CHEBI:57791"/>
        <dbReference type="ChEBI" id="CHEBI:83900"/>
        <dbReference type="ChEBI" id="CHEBI:83905"/>
        <dbReference type="ChEBI" id="CHEBI:456216"/>
        <dbReference type="EC" id="6.3.2.13"/>
    </reaction>
</comment>
<dbReference type="GO" id="GO:0004326">
    <property type="term" value="F:tetrahydrofolylpolyglutamate synthase activity"/>
    <property type="evidence" value="ECO:0007669"/>
    <property type="project" value="InterPro"/>
</dbReference>
<dbReference type="EMBL" id="FWZT01000007">
    <property type="protein sequence ID" value="SMF20644.1"/>
    <property type="molecule type" value="Genomic_DNA"/>
</dbReference>
<dbReference type="NCBIfam" id="TIGR01085">
    <property type="entry name" value="murE"/>
    <property type="match status" value="1"/>
</dbReference>
<feature type="domain" description="Mur ligase central" evidence="12">
    <location>
        <begin position="117"/>
        <end position="313"/>
    </location>
</feature>
<dbReference type="GO" id="GO:0000287">
    <property type="term" value="F:magnesium ion binding"/>
    <property type="evidence" value="ECO:0007669"/>
    <property type="project" value="UniProtKB-UniRule"/>
</dbReference>
<feature type="binding site" evidence="9">
    <location>
        <begin position="161"/>
        <end position="162"/>
    </location>
    <ligand>
        <name>UDP-N-acetyl-alpha-D-muramoyl-L-alanyl-D-glutamate</name>
        <dbReference type="ChEBI" id="CHEBI:83900"/>
    </ligand>
</feature>
<feature type="short sequence motif" description="Meso-diaminopimelate recognition motif" evidence="9">
    <location>
        <begin position="410"/>
        <end position="413"/>
    </location>
</feature>
<keyword evidence="9" id="KW-0460">Magnesium</keyword>
<comment type="caution">
    <text evidence="9">Lacks conserved residue(s) required for the propagation of feature annotation.</text>
</comment>
<evidence type="ECO:0000313" key="13">
    <source>
        <dbReference type="EMBL" id="SMF20644.1"/>
    </source>
</evidence>
<dbReference type="PANTHER" id="PTHR23135">
    <property type="entry name" value="MUR LIGASE FAMILY MEMBER"/>
    <property type="match status" value="1"/>
</dbReference>
<comment type="PTM">
    <text evidence="9">Carboxylation is probably crucial for Mg(2+) binding and, consequently, for the gamma-phosphate positioning of ATP.</text>
</comment>
<feature type="binding site" evidence="9">
    <location>
        <position position="467"/>
    </location>
    <ligand>
        <name>meso-2,6-diaminopimelate</name>
        <dbReference type="ChEBI" id="CHEBI:57791"/>
    </ligand>
</feature>
<dbReference type="SUPFAM" id="SSF53623">
    <property type="entry name" value="MurD-like peptide ligases, catalytic domain"/>
    <property type="match status" value="1"/>
</dbReference>
<keyword evidence="6 9" id="KW-0133">Cell shape</keyword>
<comment type="pathway">
    <text evidence="9 10">Cell wall biogenesis; peptidoglycan biosynthesis.</text>
</comment>
<keyword evidence="9 10" id="KW-0131">Cell cycle</keyword>
<dbReference type="GO" id="GO:0005737">
    <property type="term" value="C:cytoplasm"/>
    <property type="evidence" value="ECO:0007669"/>
    <property type="project" value="UniProtKB-SubCell"/>
</dbReference>
<keyword evidence="7 9" id="KW-0573">Peptidoglycan synthesis</keyword>
<organism evidence="13 14">
    <name type="scientific">Pseudobacteriovorax antillogorgiicola</name>
    <dbReference type="NCBI Taxonomy" id="1513793"/>
    <lineage>
        <taxon>Bacteria</taxon>
        <taxon>Pseudomonadati</taxon>
        <taxon>Bdellovibrionota</taxon>
        <taxon>Oligoflexia</taxon>
        <taxon>Oligoflexales</taxon>
        <taxon>Pseudobacteriovoracaceae</taxon>
        <taxon>Pseudobacteriovorax</taxon>
    </lineage>
</organism>
<dbReference type="RefSeq" id="WP_159455295.1">
    <property type="nucleotide sequence ID" value="NZ_FWZT01000007.1"/>
</dbReference>
<dbReference type="AlphaFoldDB" id="A0A1Y6BTF2"/>
<evidence type="ECO:0000256" key="1">
    <source>
        <dbReference type="ARBA" id="ARBA00005898"/>
    </source>
</evidence>
<comment type="function">
    <text evidence="9">Catalyzes the addition of meso-diaminopimelic acid to the nucleotide precursor UDP-N-acetylmuramoyl-L-alanyl-D-glutamate (UMAG) in the biosynthesis of bacterial cell-wall peptidoglycan.</text>
</comment>
<evidence type="ECO:0000256" key="7">
    <source>
        <dbReference type="ARBA" id="ARBA00022984"/>
    </source>
</evidence>
<dbReference type="GO" id="GO:0008765">
    <property type="term" value="F:UDP-N-acetylmuramoylalanyl-D-glutamate-2,6-diaminopimelate ligase activity"/>
    <property type="evidence" value="ECO:0007669"/>
    <property type="project" value="UniProtKB-UniRule"/>
</dbReference>
<dbReference type="GO" id="GO:0005524">
    <property type="term" value="F:ATP binding"/>
    <property type="evidence" value="ECO:0007669"/>
    <property type="project" value="UniProtKB-UniRule"/>
</dbReference>
<dbReference type="Pfam" id="PF08245">
    <property type="entry name" value="Mur_ligase_M"/>
    <property type="match status" value="1"/>
</dbReference>
<feature type="binding site" evidence="9">
    <location>
        <begin position="410"/>
        <end position="413"/>
    </location>
    <ligand>
        <name>meso-2,6-diaminopimelate</name>
        <dbReference type="ChEBI" id="CHEBI:57791"/>
    </ligand>
</feature>
<dbReference type="Pfam" id="PF02875">
    <property type="entry name" value="Mur_ligase_C"/>
    <property type="match status" value="1"/>
</dbReference>
<dbReference type="UniPathway" id="UPA00219"/>
<evidence type="ECO:0000256" key="5">
    <source>
        <dbReference type="ARBA" id="ARBA00022840"/>
    </source>
</evidence>
<dbReference type="InterPro" id="IPR005761">
    <property type="entry name" value="UDP-N-AcMur-Glu-dNH2Pim_ligase"/>
</dbReference>
<comment type="cofactor">
    <cofactor evidence="9">
        <name>Mg(2+)</name>
        <dbReference type="ChEBI" id="CHEBI:18420"/>
    </cofactor>
</comment>
<dbReference type="SUPFAM" id="SSF63418">
    <property type="entry name" value="MurE/MurF N-terminal domain"/>
    <property type="match status" value="1"/>
</dbReference>
<dbReference type="NCBIfam" id="NF001126">
    <property type="entry name" value="PRK00139.1-4"/>
    <property type="match status" value="1"/>
</dbReference>
<evidence type="ECO:0000256" key="6">
    <source>
        <dbReference type="ARBA" id="ARBA00022960"/>
    </source>
</evidence>
<evidence type="ECO:0000313" key="14">
    <source>
        <dbReference type="Proteomes" id="UP000192907"/>
    </source>
</evidence>
<keyword evidence="4 9" id="KW-0547">Nucleotide-binding</keyword>
<feature type="binding site" evidence="9">
    <location>
        <begin position="119"/>
        <end position="125"/>
    </location>
    <ligand>
        <name>ATP</name>
        <dbReference type="ChEBI" id="CHEBI:30616"/>
    </ligand>
</feature>
<dbReference type="HAMAP" id="MF_00208">
    <property type="entry name" value="MurE"/>
    <property type="match status" value="1"/>
</dbReference>
<dbReference type="SUPFAM" id="SSF53244">
    <property type="entry name" value="MurD-like peptide ligases, peptide-binding domain"/>
    <property type="match status" value="1"/>
</dbReference>
<keyword evidence="8 9" id="KW-0961">Cell wall biogenesis/degradation</keyword>
<feature type="binding site" evidence="9">
    <location>
        <position position="37"/>
    </location>
    <ligand>
        <name>UDP-N-acetyl-alpha-D-muramoyl-L-alanyl-D-glutamate</name>
        <dbReference type="ChEBI" id="CHEBI:83900"/>
    </ligand>
</feature>
<name>A0A1Y6BTF2_9BACT</name>
<dbReference type="PANTHER" id="PTHR23135:SF4">
    <property type="entry name" value="UDP-N-ACETYLMURAMOYL-L-ALANYL-D-GLUTAMATE--2,6-DIAMINOPIMELATE LIGASE MURE HOMOLOG, CHLOROPLASTIC"/>
    <property type="match status" value="1"/>
</dbReference>
<keyword evidence="9 10" id="KW-0132">Cell division</keyword>
<dbReference type="Gene3D" id="3.40.1190.10">
    <property type="entry name" value="Mur-like, catalytic domain"/>
    <property type="match status" value="1"/>
</dbReference>
<dbReference type="Proteomes" id="UP000192907">
    <property type="component" value="Unassembled WGS sequence"/>
</dbReference>
<evidence type="ECO:0000256" key="3">
    <source>
        <dbReference type="ARBA" id="ARBA00022598"/>
    </source>
</evidence>
<dbReference type="InterPro" id="IPR036615">
    <property type="entry name" value="Mur_ligase_C_dom_sf"/>
</dbReference>
<evidence type="ECO:0000256" key="10">
    <source>
        <dbReference type="RuleBase" id="RU004135"/>
    </source>
</evidence>
<dbReference type="GO" id="GO:0051301">
    <property type="term" value="P:cell division"/>
    <property type="evidence" value="ECO:0007669"/>
    <property type="project" value="UniProtKB-KW"/>
</dbReference>
<evidence type="ECO:0000259" key="12">
    <source>
        <dbReference type="Pfam" id="PF08245"/>
    </source>
</evidence>
<keyword evidence="5 9" id="KW-0067">ATP-binding</keyword>
<feature type="modified residue" description="N6-carboxylysine" evidence="9">
    <location>
        <position position="228"/>
    </location>
</feature>
<dbReference type="InterPro" id="IPR004101">
    <property type="entry name" value="Mur_ligase_C"/>
</dbReference>
<sequence length="492" mass="54478">MKSPELSELLAYLRQENLIQAEEIVQPQSLGQVVSDSRQLKAGDVFIAYQGVSFDSHETLCDMTANGAGLVILDKPKFLPDVKGFNHILVKNSRKVWAYIAAMVHGHPETRVPMYGVTGTNGKTSSAWLSQSLLKPVGKKVFVIGTMGAFLGDEFFPTRHTTPDPDELFSLLKAAADRGADLIVMEVSSHAIVQEKLGPIRFQGVLFTSFSRDHLDFHETMEEYFDAKLQAFRTYLEAGGAKVAHESVMPLLQAKGEERVISYGSRGDWQMSLQEASLDGCRLQLQYESHQCNLNVPLVGDFIVQNLVGVLILLREHWQSTSLQELLNQLSTVPGRLERVQSQGSDERVVLVDYAHTPDALEKCLASLRPLATKRLVVVFGCGGDRDRGKRPLMAQAAARYGDHLLITSDNPRTEDPQQIIDDIVAGLPADAKARCTVEIDRRQAIATAVGMLNPRDCLLIAGKGHEDYQIIGKDRIDFDDRLVARDAMDNI</sequence>
<dbReference type="GO" id="GO:0008360">
    <property type="term" value="P:regulation of cell shape"/>
    <property type="evidence" value="ECO:0007669"/>
    <property type="project" value="UniProtKB-KW"/>
</dbReference>
<dbReference type="GO" id="GO:0009252">
    <property type="term" value="P:peptidoglycan biosynthetic process"/>
    <property type="evidence" value="ECO:0007669"/>
    <property type="project" value="UniProtKB-UniRule"/>
</dbReference>
<accession>A0A1Y6BTF2</accession>
<keyword evidence="14" id="KW-1185">Reference proteome</keyword>
<feature type="binding site" evidence="9">
    <location>
        <position position="386"/>
    </location>
    <ligand>
        <name>meso-2,6-diaminopimelate</name>
        <dbReference type="ChEBI" id="CHEBI:57791"/>
    </ligand>
</feature>
<evidence type="ECO:0000256" key="2">
    <source>
        <dbReference type="ARBA" id="ARBA00022490"/>
    </source>
</evidence>
<feature type="binding site" evidence="9">
    <location>
        <position position="194"/>
    </location>
    <ligand>
        <name>UDP-N-acetyl-alpha-D-muramoyl-L-alanyl-D-glutamate</name>
        <dbReference type="ChEBI" id="CHEBI:83900"/>
    </ligand>
</feature>
<dbReference type="PROSITE" id="PS01011">
    <property type="entry name" value="FOLYLPOLYGLU_SYNT_1"/>
    <property type="match status" value="1"/>
</dbReference>
<dbReference type="InterPro" id="IPR013221">
    <property type="entry name" value="Mur_ligase_cen"/>
</dbReference>
<dbReference type="InterPro" id="IPR035911">
    <property type="entry name" value="MurE/MurF_N"/>
</dbReference>
<evidence type="ECO:0000256" key="8">
    <source>
        <dbReference type="ARBA" id="ARBA00023316"/>
    </source>
</evidence>
<protein>
    <recommendedName>
        <fullName evidence="9">UDP-N-acetylmuramoyl-L-alanyl-D-glutamate--2,6-diaminopimelate ligase</fullName>
        <ecNumber evidence="9">6.3.2.13</ecNumber>
    </recommendedName>
    <alternativeName>
        <fullName evidence="9">Meso-A2pm-adding enzyme</fullName>
    </alternativeName>
    <alternativeName>
        <fullName evidence="9">Meso-diaminopimelate-adding enzyme</fullName>
    </alternativeName>
    <alternativeName>
        <fullName evidence="9">UDP-MurNAc-L-Ala-D-Glu:meso-diaminopimelate ligase</fullName>
    </alternativeName>
    <alternativeName>
        <fullName evidence="9">UDP-MurNAc-tripeptide synthetase</fullName>
    </alternativeName>
    <alternativeName>
        <fullName evidence="9">UDP-N-acetylmuramyl-tripeptide synthetase</fullName>
    </alternativeName>
</protein>
<gene>
    <name evidence="9" type="primary">murE</name>
    <name evidence="13" type="ORF">SAMN06296036_10748</name>
</gene>
<dbReference type="EC" id="6.3.2.13" evidence="9"/>
<dbReference type="InterPro" id="IPR036565">
    <property type="entry name" value="Mur-like_cat_sf"/>
</dbReference>
<reference evidence="14" key="1">
    <citation type="submission" date="2017-04" db="EMBL/GenBank/DDBJ databases">
        <authorList>
            <person name="Varghese N."/>
            <person name="Submissions S."/>
        </authorList>
    </citation>
    <scope>NUCLEOTIDE SEQUENCE [LARGE SCALE GENOMIC DNA]</scope>
    <source>
        <strain evidence="14">RKEM611</strain>
    </source>
</reference>
<proteinExistence type="inferred from homology"/>
<dbReference type="Gene3D" id="3.90.190.20">
    <property type="entry name" value="Mur ligase, C-terminal domain"/>
    <property type="match status" value="1"/>
</dbReference>
<evidence type="ECO:0000256" key="9">
    <source>
        <dbReference type="HAMAP-Rule" id="MF_00208"/>
    </source>
</evidence>
<dbReference type="GO" id="GO:0071555">
    <property type="term" value="P:cell wall organization"/>
    <property type="evidence" value="ECO:0007669"/>
    <property type="project" value="UniProtKB-KW"/>
</dbReference>
<keyword evidence="2 9" id="KW-0963">Cytoplasm</keyword>
<feature type="binding site" evidence="9">
    <location>
        <position position="463"/>
    </location>
    <ligand>
        <name>meso-2,6-diaminopimelate</name>
        <dbReference type="ChEBI" id="CHEBI:57791"/>
    </ligand>
</feature>
<feature type="binding site" evidence="9">
    <location>
        <position position="188"/>
    </location>
    <ligand>
        <name>UDP-N-acetyl-alpha-D-muramoyl-L-alanyl-D-glutamate</name>
        <dbReference type="ChEBI" id="CHEBI:83900"/>
    </ligand>
</feature>
<dbReference type="InterPro" id="IPR018109">
    <property type="entry name" value="Folylpolyglutamate_synth_CS"/>
</dbReference>
<comment type="subcellular location">
    <subcellularLocation>
        <location evidence="9 10">Cytoplasm</location>
    </subcellularLocation>
</comment>